<accession>A0AAD9KK43</accession>
<proteinExistence type="predicted"/>
<protein>
    <submittedName>
        <fullName evidence="2">Uncharacterized protein</fullName>
    </submittedName>
</protein>
<evidence type="ECO:0000313" key="2">
    <source>
        <dbReference type="EMBL" id="KAK2172686.1"/>
    </source>
</evidence>
<evidence type="ECO:0000256" key="1">
    <source>
        <dbReference type="SAM" id="MobiDB-lite"/>
    </source>
</evidence>
<name>A0AAD9KK43_RIDPI</name>
<organism evidence="2 3">
    <name type="scientific">Ridgeia piscesae</name>
    <name type="common">Tubeworm</name>
    <dbReference type="NCBI Taxonomy" id="27915"/>
    <lineage>
        <taxon>Eukaryota</taxon>
        <taxon>Metazoa</taxon>
        <taxon>Spiralia</taxon>
        <taxon>Lophotrochozoa</taxon>
        <taxon>Annelida</taxon>
        <taxon>Polychaeta</taxon>
        <taxon>Sedentaria</taxon>
        <taxon>Canalipalpata</taxon>
        <taxon>Sabellida</taxon>
        <taxon>Siboglinidae</taxon>
        <taxon>Ridgeia</taxon>
    </lineage>
</organism>
<dbReference type="AlphaFoldDB" id="A0AAD9KK43"/>
<keyword evidence="3" id="KW-1185">Reference proteome</keyword>
<gene>
    <name evidence="2" type="ORF">NP493_938g00010</name>
</gene>
<dbReference type="EMBL" id="JAODUO010000940">
    <property type="protein sequence ID" value="KAK2172686.1"/>
    <property type="molecule type" value="Genomic_DNA"/>
</dbReference>
<dbReference type="Proteomes" id="UP001209878">
    <property type="component" value="Unassembled WGS sequence"/>
</dbReference>
<reference evidence="2" key="1">
    <citation type="journal article" date="2023" name="Mol. Biol. Evol.">
        <title>Third-Generation Sequencing Reveals the Adaptive Role of the Epigenome in Three Deep-Sea Polychaetes.</title>
        <authorList>
            <person name="Perez M."/>
            <person name="Aroh O."/>
            <person name="Sun Y."/>
            <person name="Lan Y."/>
            <person name="Juniper S.K."/>
            <person name="Young C.R."/>
            <person name="Angers B."/>
            <person name="Qian P.Y."/>
        </authorList>
    </citation>
    <scope>NUCLEOTIDE SEQUENCE</scope>
    <source>
        <strain evidence="2">R07B-5</strain>
    </source>
</reference>
<sequence>MPTWPNVQMNAQMPNCPKNTCPNNHDQMPKFPNAQIPIFPNALITTGANNQMPRGPNV</sequence>
<feature type="compositionally biased region" description="Polar residues" evidence="1">
    <location>
        <begin position="1"/>
        <end position="26"/>
    </location>
</feature>
<evidence type="ECO:0000313" key="3">
    <source>
        <dbReference type="Proteomes" id="UP001209878"/>
    </source>
</evidence>
<comment type="caution">
    <text evidence="2">The sequence shown here is derived from an EMBL/GenBank/DDBJ whole genome shotgun (WGS) entry which is preliminary data.</text>
</comment>
<feature type="region of interest" description="Disordered" evidence="1">
    <location>
        <begin position="1"/>
        <end position="34"/>
    </location>
</feature>